<keyword evidence="4" id="KW-1185">Reference proteome</keyword>
<dbReference type="Proteomes" id="UP000095284">
    <property type="component" value="Unplaced"/>
</dbReference>
<keyword evidence="1" id="KW-1133">Transmembrane helix</keyword>
<protein>
    <submittedName>
        <fullName evidence="2">(pine wood nematode) hypothetical protein</fullName>
    </submittedName>
</protein>
<name>A0A1I7S3G5_BURXY</name>
<reference evidence="2" key="2">
    <citation type="submission" date="2020-09" db="EMBL/GenBank/DDBJ databases">
        <authorList>
            <person name="Kikuchi T."/>
        </authorList>
    </citation>
    <scope>NUCLEOTIDE SEQUENCE</scope>
    <source>
        <strain evidence="2">Ka4C1</strain>
    </source>
</reference>
<dbReference type="eggNOG" id="ENOG502SXXB">
    <property type="taxonomic scope" value="Eukaryota"/>
</dbReference>
<dbReference type="AlphaFoldDB" id="A0A1I7S3G5"/>
<sequence>MDETIKLEVKSLLSGVSPAYRLLNVTVINVDDHRPQFSLSEAERIIYLSNETIALRAEDDDLPPFNSIYYYLLPKCGNTKFAEINEISGRLIVKNNIPDGSKICVYASSIKLDDDIGSLYYEKHNKAMIKVTIKRADSISSSTSILLNSDLKLQSIDLKIMEPFPDRHYDLKSTRFFPLKGAPVDVNDLISVDSASGILLFDPRIIDEPEGTYLVNVNIQGPDNVNAPVQHLVYYIRDYNQLRFVFDNNVDNVGLNLEAFKHQLEGILSGQRRRNVTVINGRSCGLTEFNQKRRTKICFFLTEHDKILDYETSLDWLSTTSNANPRLIDLYSKFRVVDVDRCLDINSLLLHSSSLSLDREQLVWIFVIFCLITLVILLIGYSCLVKRIKDRVNNGFFNAL</sequence>
<dbReference type="EMBL" id="CAJFCV020000004">
    <property type="protein sequence ID" value="CAG9116294.1"/>
    <property type="molecule type" value="Genomic_DNA"/>
</dbReference>
<dbReference type="Proteomes" id="UP000659654">
    <property type="component" value="Unassembled WGS sequence"/>
</dbReference>
<evidence type="ECO:0000313" key="3">
    <source>
        <dbReference type="Proteomes" id="UP000095284"/>
    </source>
</evidence>
<dbReference type="OrthoDB" id="6252479at2759"/>
<feature type="transmembrane region" description="Helical" evidence="1">
    <location>
        <begin position="362"/>
        <end position="384"/>
    </location>
</feature>
<gene>
    <name evidence="2" type="ORF">BXYJ_LOCUS9353</name>
</gene>
<organism evidence="3 5">
    <name type="scientific">Bursaphelenchus xylophilus</name>
    <name type="common">Pinewood nematode worm</name>
    <name type="synonym">Aphelenchoides xylophilus</name>
    <dbReference type="NCBI Taxonomy" id="6326"/>
    <lineage>
        <taxon>Eukaryota</taxon>
        <taxon>Metazoa</taxon>
        <taxon>Ecdysozoa</taxon>
        <taxon>Nematoda</taxon>
        <taxon>Chromadorea</taxon>
        <taxon>Rhabditida</taxon>
        <taxon>Tylenchina</taxon>
        <taxon>Tylenchomorpha</taxon>
        <taxon>Aphelenchoidea</taxon>
        <taxon>Aphelenchoididae</taxon>
        <taxon>Bursaphelenchus</taxon>
    </lineage>
</organism>
<dbReference type="EMBL" id="CAJFDI010000004">
    <property type="protein sequence ID" value="CAD5226808.1"/>
    <property type="molecule type" value="Genomic_DNA"/>
</dbReference>
<keyword evidence="1" id="KW-0472">Membrane</keyword>
<evidence type="ECO:0000313" key="2">
    <source>
        <dbReference type="EMBL" id="CAD5226808.1"/>
    </source>
</evidence>
<proteinExistence type="predicted"/>
<dbReference type="Proteomes" id="UP000582659">
    <property type="component" value="Unassembled WGS sequence"/>
</dbReference>
<evidence type="ECO:0000313" key="5">
    <source>
        <dbReference type="WBParaSite" id="BXY_0754600.1"/>
    </source>
</evidence>
<evidence type="ECO:0000256" key="1">
    <source>
        <dbReference type="SAM" id="Phobius"/>
    </source>
</evidence>
<dbReference type="WBParaSite" id="BXY_0754600.1">
    <property type="protein sequence ID" value="BXY_0754600.1"/>
    <property type="gene ID" value="BXY_0754600"/>
</dbReference>
<accession>A0A1I7S3G5</accession>
<reference evidence="5" key="1">
    <citation type="submission" date="2016-11" db="UniProtKB">
        <authorList>
            <consortium name="WormBaseParasite"/>
        </authorList>
    </citation>
    <scope>IDENTIFICATION</scope>
</reference>
<keyword evidence="1" id="KW-0812">Transmembrane</keyword>
<evidence type="ECO:0000313" key="4">
    <source>
        <dbReference type="Proteomes" id="UP000659654"/>
    </source>
</evidence>